<dbReference type="SUPFAM" id="SSF49899">
    <property type="entry name" value="Concanavalin A-like lectins/glucanases"/>
    <property type="match status" value="2"/>
</dbReference>
<keyword evidence="2" id="KW-1015">Disulfide bond</keyword>
<keyword evidence="1 4" id="KW-0732">Signal</keyword>
<sequence length="1118" mass="117764">MTGSRSRLAAVLASFILLAASLVGLSGAASAAPPEAAGDEPTAMATARRTGQPVEILAERTETRQVFAQPDGNHRLVTSARPTRVRQGSAWVDVQPRLARRTDGTVGPIASAVDLAFSGGGDAPLVRIAEDGVALTYTWPAPLPAPTVSGATATYADVIPGVDLKLTSSADGFSQVLVVKTAETASRPELSGLRLGTEVTGGTLTIDKSGNLAVIADDGAPAFHGNTPQMWDSSGTPADDGDRLTGPMTGDAISTLATSLVPAPNSGPNRTNRASRAALVLTPDPEFLRDPGLVFPVYIDPPMHAAGRLAFTYVSKHFKDQKYYNTSDVAKVGYYNDPNVPSGPTSDTYRSFFRMDTAPVNGKTIHSATFRTFEVHSWSCSPRRVQLWMTSAIGAGTTWNAQPAWSRLISEVNVAKGYNTSCNDGGVDFNATSAVVQAAASRWSNLTLGLRAADESDTYGWKKFRNNPVLEITYNSTPNVPDQLSTEVGASMGVSCASGTATPYVTTLTPRLRARVSDPDAGKGQTVRAQFELYVTDGTMLARYETPFVSSGTTVSVPVLAGTLTDGATVSWRVRAQDGLTDGDWSPWCALIVDQDRPGSAPRVSSPDYPETPEQGDPIPSGGVGRMGAFTLSPGSGDDDIGGYLFALNSDAPGAATPVTAAADGTATIRVTPQLSLLNTLYVWSRDKAGNIGPFKRYEFSVLPATPPVGHWKLDEATGTVAADSSGNGHDATLGAGSTWTTGGRVNRAIRMNGADRAGAITAGPVIRTDRNFTVAAWALLTDRSVHHTILSQDGVSRSGFYLQYSLPHDRWALVMTSADTNGAVTYPAATSDAPPQLGVWTHLAATFDAATGRLRLFVDGRPQAATAVQSTPWNAAGGFAIGTAWAGDADDAKVWDRVVGDEEIAQLANRPVILEGHWRFDETSGTTVADSSGKGRHGTAGSGVTWSDGWIGGAGRFTGGNVTTTGPAIRTDRSFTVAAWVRLNDKAEWRTAVSQDGVHRSGFYLQYSKPHDSWALVMTSADSTGAVTYDVAADAVPPKLDAWTHLAATYDAAAGRIKLYVDGDEVASAAHLTPWNAGGRLAIGRSMSGDPWLGQIDDVRVYTGTLTEDEIYNLAVQ</sequence>
<proteinExistence type="predicted"/>
<feature type="region of interest" description="Disordered" evidence="3">
    <location>
        <begin position="925"/>
        <end position="945"/>
    </location>
</feature>
<evidence type="ECO:0000256" key="2">
    <source>
        <dbReference type="ARBA" id="ARBA00023157"/>
    </source>
</evidence>
<dbReference type="InterPro" id="IPR006558">
    <property type="entry name" value="LamG-like"/>
</dbReference>
<dbReference type="Gene3D" id="2.60.120.200">
    <property type="match status" value="2"/>
</dbReference>
<dbReference type="Proteomes" id="UP000199202">
    <property type="component" value="Unassembled WGS sequence"/>
</dbReference>
<dbReference type="GO" id="GO:0030246">
    <property type="term" value="F:carbohydrate binding"/>
    <property type="evidence" value="ECO:0007669"/>
    <property type="project" value="UniProtKB-KW"/>
</dbReference>
<dbReference type="Pfam" id="PF13385">
    <property type="entry name" value="Laminin_G_3"/>
    <property type="match status" value="2"/>
</dbReference>
<dbReference type="PANTHER" id="PTHR46943">
    <property type="entry name" value="PENTRAXIN-RELATED PROTEIN PTX3"/>
    <property type="match status" value="1"/>
</dbReference>
<feature type="domain" description="LamG-like jellyroll fold" evidence="5">
    <location>
        <begin position="974"/>
        <end position="1110"/>
    </location>
</feature>
<protein>
    <submittedName>
        <fullName evidence="6">Concanavalin A-like lectin/glucanases superfamily protein</fullName>
    </submittedName>
</protein>
<dbReference type="AlphaFoldDB" id="A0A1G8QDI3"/>
<name>A0A1G8QDI3_9ACTN</name>
<dbReference type="SMART" id="SM00560">
    <property type="entry name" value="LamGL"/>
    <property type="match status" value="2"/>
</dbReference>
<evidence type="ECO:0000259" key="5">
    <source>
        <dbReference type="SMART" id="SM00560"/>
    </source>
</evidence>
<dbReference type="Gene3D" id="2.60.40.10">
    <property type="entry name" value="Immunoglobulins"/>
    <property type="match status" value="1"/>
</dbReference>
<evidence type="ECO:0000256" key="1">
    <source>
        <dbReference type="ARBA" id="ARBA00022729"/>
    </source>
</evidence>
<dbReference type="RefSeq" id="WP_176993272.1">
    <property type="nucleotide sequence ID" value="NZ_FNDJ01000008.1"/>
</dbReference>
<evidence type="ECO:0000256" key="3">
    <source>
        <dbReference type="SAM" id="MobiDB-lite"/>
    </source>
</evidence>
<dbReference type="GO" id="GO:0006955">
    <property type="term" value="P:immune response"/>
    <property type="evidence" value="ECO:0007669"/>
    <property type="project" value="InterPro"/>
</dbReference>
<keyword evidence="7" id="KW-1185">Reference proteome</keyword>
<feature type="region of interest" description="Disordered" evidence="3">
    <location>
        <begin position="596"/>
        <end position="632"/>
    </location>
</feature>
<reference evidence="6 7" key="1">
    <citation type="submission" date="2016-10" db="EMBL/GenBank/DDBJ databases">
        <authorList>
            <person name="de Groot N.N."/>
        </authorList>
    </citation>
    <scope>NUCLEOTIDE SEQUENCE [LARGE SCALE GENOMIC DNA]</scope>
    <source>
        <strain evidence="6 7">CGMCC 4.6533</strain>
    </source>
</reference>
<dbReference type="NCBIfam" id="NF033679">
    <property type="entry name" value="DNRLRE_dom"/>
    <property type="match status" value="1"/>
</dbReference>
<evidence type="ECO:0000256" key="4">
    <source>
        <dbReference type="SAM" id="SignalP"/>
    </source>
</evidence>
<dbReference type="PANTHER" id="PTHR46943:SF1">
    <property type="entry name" value="PENTRAXIN-RELATED PROTEIN PTX3"/>
    <property type="match status" value="1"/>
</dbReference>
<feature type="signal peptide" evidence="4">
    <location>
        <begin position="1"/>
        <end position="31"/>
    </location>
</feature>
<dbReference type="EMBL" id="FNDJ01000008">
    <property type="protein sequence ID" value="SDJ02767.1"/>
    <property type="molecule type" value="Genomic_DNA"/>
</dbReference>
<dbReference type="GO" id="GO:0005975">
    <property type="term" value="P:carbohydrate metabolic process"/>
    <property type="evidence" value="ECO:0007669"/>
    <property type="project" value="UniProtKB-ARBA"/>
</dbReference>
<accession>A0A1G8QDI3</accession>
<dbReference type="STRING" id="633440.SAMN05421869_108208"/>
<keyword evidence="6" id="KW-0430">Lectin</keyword>
<evidence type="ECO:0000313" key="7">
    <source>
        <dbReference type="Proteomes" id="UP000199202"/>
    </source>
</evidence>
<organism evidence="6 7">
    <name type="scientific">Nonomuraea jiangxiensis</name>
    <dbReference type="NCBI Taxonomy" id="633440"/>
    <lineage>
        <taxon>Bacteria</taxon>
        <taxon>Bacillati</taxon>
        <taxon>Actinomycetota</taxon>
        <taxon>Actinomycetes</taxon>
        <taxon>Streptosporangiales</taxon>
        <taxon>Streptosporangiaceae</taxon>
        <taxon>Nonomuraea</taxon>
    </lineage>
</organism>
<dbReference type="InterPro" id="IPR013320">
    <property type="entry name" value="ConA-like_dom_sf"/>
</dbReference>
<dbReference type="InterPro" id="IPR042837">
    <property type="entry name" value="PTX3"/>
</dbReference>
<evidence type="ECO:0000313" key="6">
    <source>
        <dbReference type="EMBL" id="SDJ02767.1"/>
    </source>
</evidence>
<feature type="chain" id="PRO_5011701439" evidence="4">
    <location>
        <begin position="32"/>
        <end position="1118"/>
    </location>
</feature>
<feature type="domain" description="LamG-like jellyroll fold" evidence="5">
    <location>
        <begin position="771"/>
        <end position="903"/>
    </location>
</feature>
<dbReference type="InterPro" id="IPR013783">
    <property type="entry name" value="Ig-like_fold"/>
</dbReference>
<gene>
    <name evidence="6" type="ORF">SAMN05421869_108208</name>
</gene>